<sequence>MKFKNNLSAWTARLSVALFSSLTVVSLAAEKNLVENGDFGSKKLKSWEVGVTKKYGQDLDYDIKNKGIHFKAINGASPKYVTLSQYIEIKKGKKYRVSFEAMMGKEAKGKTTMSIGRPGFARPLKTADHYDHLSSEKFEAKTEWTKFSYEFTGTYDSDNKEAMQKDFKASKAKAVWKEKEQGSPVLVAPTWIVFNLGGIDGDFSLRNVMVVEVE</sequence>
<evidence type="ECO:0000313" key="4">
    <source>
        <dbReference type="EMBL" id="BDS05082.1"/>
    </source>
</evidence>
<dbReference type="Gene3D" id="2.60.120.260">
    <property type="entry name" value="Galactose-binding domain-like"/>
    <property type="match status" value="1"/>
</dbReference>
<keyword evidence="1" id="KW-0378">Hydrolase</keyword>
<evidence type="ECO:0000256" key="2">
    <source>
        <dbReference type="SAM" id="SignalP"/>
    </source>
</evidence>
<reference evidence="4" key="1">
    <citation type="submission" date="2024-07" db="EMBL/GenBank/DDBJ databases">
        <title>Complete genome sequence of Verrucomicrobiaceae bacterium NT6N.</title>
        <authorList>
            <person name="Huang C."/>
            <person name="Takami H."/>
            <person name="Hamasaki K."/>
        </authorList>
    </citation>
    <scope>NUCLEOTIDE SEQUENCE</scope>
    <source>
        <strain evidence="4">NT6N</strain>
    </source>
</reference>
<protein>
    <recommendedName>
        <fullName evidence="3">CBM-cenC domain-containing protein</fullName>
    </recommendedName>
</protein>
<dbReference type="Pfam" id="PF02018">
    <property type="entry name" value="CBM_4_9"/>
    <property type="match status" value="1"/>
</dbReference>
<name>A0AAT9FGH9_9BACT</name>
<evidence type="ECO:0000259" key="3">
    <source>
        <dbReference type="Pfam" id="PF02018"/>
    </source>
</evidence>
<dbReference type="SUPFAM" id="SSF49785">
    <property type="entry name" value="Galactose-binding domain-like"/>
    <property type="match status" value="1"/>
</dbReference>
<dbReference type="KEGG" id="osu:NT6N_01220"/>
<accession>A0AAT9FGH9</accession>
<gene>
    <name evidence="4" type="ORF">NT6N_01220</name>
</gene>
<dbReference type="AlphaFoldDB" id="A0AAT9FGH9"/>
<organism evidence="4">
    <name type="scientific">Oceaniferula spumae</name>
    <dbReference type="NCBI Taxonomy" id="2979115"/>
    <lineage>
        <taxon>Bacteria</taxon>
        <taxon>Pseudomonadati</taxon>
        <taxon>Verrucomicrobiota</taxon>
        <taxon>Verrucomicrobiia</taxon>
        <taxon>Verrucomicrobiales</taxon>
        <taxon>Verrucomicrobiaceae</taxon>
        <taxon>Oceaniferula</taxon>
    </lineage>
</organism>
<evidence type="ECO:0000256" key="1">
    <source>
        <dbReference type="ARBA" id="ARBA00022801"/>
    </source>
</evidence>
<keyword evidence="2" id="KW-0732">Signal</keyword>
<feature type="domain" description="CBM-cenC" evidence="3">
    <location>
        <begin position="31"/>
        <end position="158"/>
    </location>
</feature>
<dbReference type="InterPro" id="IPR008979">
    <property type="entry name" value="Galactose-bd-like_sf"/>
</dbReference>
<dbReference type="EMBL" id="AP026866">
    <property type="protein sequence ID" value="BDS05082.1"/>
    <property type="molecule type" value="Genomic_DNA"/>
</dbReference>
<dbReference type="GO" id="GO:0016798">
    <property type="term" value="F:hydrolase activity, acting on glycosyl bonds"/>
    <property type="evidence" value="ECO:0007669"/>
    <property type="project" value="InterPro"/>
</dbReference>
<proteinExistence type="predicted"/>
<feature type="signal peptide" evidence="2">
    <location>
        <begin position="1"/>
        <end position="28"/>
    </location>
</feature>
<dbReference type="InterPro" id="IPR003305">
    <property type="entry name" value="CenC_carb-bd"/>
</dbReference>
<feature type="chain" id="PRO_5043893903" description="CBM-cenC domain-containing protein" evidence="2">
    <location>
        <begin position="29"/>
        <end position="214"/>
    </location>
</feature>